<evidence type="ECO:0000256" key="1">
    <source>
        <dbReference type="SAM" id="MobiDB-lite"/>
    </source>
</evidence>
<sequence length="574" mass="64714">MAPNMMISIADLDKLTAKDFEGVRWIEPSDPEKWTEEQLKKLQEIVNSRQNEYSLDATELEEKLKTLSNADAPRRSASSTSVATTPTLSHTPSRLPTPTPEAEAFKKQHLADCIRDYNYLVEHGGRPAFPLEYATAAPKNFGKYRDMIDYWGQSYYNQRNVWVSFQNFQLKKRRSMEIFTQYQQDIHDYREKEGIEGDIQLHFDEERQSRVDQWKEYHYYLHRRVPPWREKAEAARKEREQDMLDWESGKRNPKIPEDMGWIHTVRTLVESDLEEYMSWIQWVEAELPKIEQECAESAGKNVDDESCLAEKEDVATEPTAPPPAHAESAPPPTETHPRSRRQSISRIENSKDSVDVIDTPEVLHKQPKLSVSAEQLTHADSETASLTKPDQSSTSAGQATGEASTTGMQAKRSSRLAKPDKSSASTEQATGEASTSGLPQKRSSHAAKLDQSGASTGQLTGEASTSGLQRKRSCRVAKPSTTATAESVPLRRSQRIIDMELRKAQQAEQEAAEAKQIALKAGSRREPAAQQMKGTSKPAPARSQSQTTTKPREPRRRRLSSPVKINTLAREVMV</sequence>
<dbReference type="OrthoDB" id="5419928at2759"/>
<feature type="compositionally biased region" description="Low complexity" evidence="1">
    <location>
        <begin position="506"/>
        <end position="521"/>
    </location>
</feature>
<feature type="compositionally biased region" description="Low complexity" evidence="1">
    <location>
        <begin position="75"/>
        <end position="87"/>
    </location>
</feature>
<dbReference type="AlphaFoldDB" id="A0A8H8CXQ5"/>
<name>A0A8H8CXQ5_AJECA</name>
<feature type="compositionally biased region" description="Polar residues" evidence="1">
    <location>
        <begin position="422"/>
        <end position="438"/>
    </location>
</feature>
<feature type="compositionally biased region" description="Pro residues" evidence="1">
    <location>
        <begin position="319"/>
        <end position="334"/>
    </location>
</feature>
<dbReference type="EMBL" id="JAEVHI010000004">
    <property type="protein sequence ID" value="KAG5293885.1"/>
    <property type="molecule type" value="Genomic_DNA"/>
</dbReference>
<comment type="caution">
    <text evidence="2">The sequence shown here is derived from an EMBL/GenBank/DDBJ whole genome shotgun (WGS) entry which is preliminary data.</text>
</comment>
<protein>
    <submittedName>
        <fullName evidence="2">Uncharacterized protein</fullName>
    </submittedName>
</protein>
<feature type="compositionally biased region" description="Polar residues" evidence="1">
    <location>
        <begin position="452"/>
        <end position="468"/>
    </location>
</feature>
<feature type="compositionally biased region" description="Basic and acidic residues" evidence="1">
    <location>
        <begin position="495"/>
        <end position="505"/>
    </location>
</feature>
<proteinExistence type="predicted"/>
<gene>
    <name evidence="2" type="ORF">I7I52_05355</name>
</gene>
<evidence type="ECO:0000313" key="2">
    <source>
        <dbReference type="EMBL" id="KAG5293885.1"/>
    </source>
</evidence>
<dbReference type="Proteomes" id="UP000670092">
    <property type="component" value="Unassembled WGS sequence"/>
</dbReference>
<evidence type="ECO:0000313" key="3">
    <source>
        <dbReference type="Proteomes" id="UP000670092"/>
    </source>
</evidence>
<feature type="region of interest" description="Disordered" evidence="1">
    <location>
        <begin position="67"/>
        <end position="100"/>
    </location>
</feature>
<reference evidence="2 3" key="1">
    <citation type="submission" date="2021-01" db="EMBL/GenBank/DDBJ databases">
        <title>Chromosome-level genome assembly of a human fungal pathogen reveals clustering of transcriptionally co-regulated genes.</title>
        <authorList>
            <person name="Voorhies M."/>
            <person name="Cohen S."/>
            <person name="Shea T.P."/>
            <person name="Petrus S."/>
            <person name="Munoz J.F."/>
            <person name="Poplawski S."/>
            <person name="Goldman W.E."/>
            <person name="Michael T."/>
            <person name="Cuomo C.A."/>
            <person name="Sil A."/>
            <person name="Beyhan S."/>
        </authorList>
    </citation>
    <scope>NUCLEOTIDE SEQUENCE [LARGE SCALE GENOMIC DNA]</scope>
    <source>
        <strain evidence="2 3">G184AR</strain>
    </source>
</reference>
<accession>A0A8H8CXQ5</accession>
<feature type="compositionally biased region" description="Polar residues" evidence="1">
    <location>
        <begin position="382"/>
        <end position="408"/>
    </location>
</feature>
<organism evidence="2 3">
    <name type="scientific">Ajellomyces capsulatus</name>
    <name type="common">Darling's disease fungus</name>
    <name type="synonym">Histoplasma capsulatum</name>
    <dbReference type="NCBI Taxonomy" id="5037"/>
    <lineage>
        <taxon>Eukaryota</taxon>
        <taxon>Fungi</taxon>
        <taxon>Dikarya</taxon>
        <taxon>Ascomycota</taxon>
        <taxon>Pezizomycotina</taxon>
        <taxon>Eurotiomycetes</taxon>
        <taxon>Eurotiomycetidae</taxon>
        <taxon>Onygenales</taxon>
        <taxon>Ajellomycetaceae</taxon>
        <taxon>Histoplasma</taxon>
    </lineage>
</organism>
<dbReference type="VEuPathDB" id="FungiDB:I7I52_05355"/>
<feature type="region of interest" description="Disordered" evidence="1">
    <location>
        <begin position="296"/>
        <end position="574"/>
    </location>
</feature>